<accession>A0A5A7NNS8</accession>
<dbReference type="Gene3D" id="3.40.630.30">
    <property type="match status" value="1"/>
</dbReference>
<evidence type="ECO:0000313" key="2">
    <source>
        <dbReference type="EMBL" id="GER22450.1"/>
    </source>
</evidence>
<dbReference type="SUPFAM" id="SSF55729">
    <property type="entry name" value="Acyl-CoA N-acyltransferases (Nat)"/>
    <property type="match status" value="1"/>
</dbReference>
<evidence type="ECO:0000313" key="3">
    <source>
        <dbReference type="Proteomes" id="UP000325307"/>
    </source>
</evidence>
<dbReference type="EMBL" id="BKDJ01000003">
    <property type="protein sequence ID" value="GER22450.1"/>
    <property type="molecule type" value="Genomic_DNA"/>
</dbReference>
<dbReference type="RefSeq" id="WP_149956082.1">
    <property type="nucleotide sequence ID" value="NZ_BKDJ01000003.1"/>
</dbReference>
<dbReference type="OrthoDB" id="4966223at2"/>
<dbReference type="InterPro" id="IPR016181">
    <property type="entry name" value="Acyl_CoA_acyltransferase"/>
</dbReference>
<reference evidence="2 3" key="1">
    <citation type="submission" date="2019-09" db="EMBL/GenBank/DDBJ databases">
        <title>Arthrobacter zafarii sp. nov., a moderately thermotolerant and halotolerant actinobacterium isolated from Cholistan desert soil of Pakistan.</title>
        <authorList>
            <person name="Amin A."/>
            <person name="Ahmed I."/>
            <person name="Khalid N."/>
            <person name="Schumann P."/>
            <person name="Busse H.J."/>
            <person name="Khan I.U."/>
            <person name="Li S."/>
            <person name="Li W.J."/>
        </authorList>
    </citation>
    <scope>NUCLEOTIDE SEQUENCE [LARGE SCALE GENOMIC DNA]</scope>
    <source>
        <strain evidence="2 3">NCCP-1664</strain>
    </source>
</reference>
<dbReference type="CDD" id="cd04301">
    <property type="entry name" value="NAT_SF"/>
    <property type="match status" value="1"/>
</dbReference>
<sequence>MGSTASDELIGSWVTGWAGARGYESRHEGRVHAALRHDTTGDWEYVIYEPTSEELVAVAQTLAKHPARRLTVFAEDLQGIIAAGEAAGLSVLAADEALMVTEMDAQDVEDPLPMEGFSIRSLRHGRHSYVSVHPEEDPRTVAASGHVSVVGGYAVFDRIITDPGYRRRGLGSLVMRALAALALEHQVEEGLLIASLDGQALYSYLGWTPLGKVVLFEAKRPAASGEPAASQPDSR</sequence>
<dbReference type="Proteomes" id="UP000325307">
    <property type="component" value="Unassembled WGS sequence"/>
</dbReference>
<name>A0A5A7NNS8_9MICC</name>
<dbReference type="InterPro" id="IPR000182">
    <property type="entry name" value="GNAT_dom"/>
</dbReference>
<feature type="domain" description="N-acetyltransferase" evidence="1">
    <location>
        <begin position="98"/>
        <end position="223"/>
    </location>
</feature>
<gene>
    <name evidence="2" type="ORF">NCCP1664_09470</name>
</gene>
<evidence type="ECO:0000259" key="1">
    <source>
        <dbReference type="PROSITE" id="PS51186"/>
    </source>
</evidence>
<proteinExistence type="predicted"/>
<protein>
    <recommendedName>
        <fullName evidence="1">N-acetyltransferase domain-containing protein</fullName>
    </recommendedName>
</protein>
<keyword evidence="3" id="KW-1185">Reference proteome</keyword>
<dbReference type="PROSITE" id="PS51186">
    <property type="entry name" value="GNAT"/>
    <property type="match status" value="1"/>
</dbReference>
<dbReference type="AlphaFoldDB" id="A0A5A7NNS8"/>
<dbReference type="GO" id="GO:0016747">
    <property type="term" value="F:acyltransferase activity, transferring groups other than amino-acyl groups"/>
    <property type="evidence" value="ECO:0007669"/>
    <property type="project" value="InterPro"/>
</dbReference>
<organism evidence="2 3">
    <name type="scientific">Zafaria cholistanensis</name>
    <dbReference type="NCBI Taxonomy" id="1682741"/>
    <lineage>
        <taxon>Bacteria</taxon>
        <taxon>Bacillati</taxon>
        <taxon>Actinomycetota</taxon>
        <taxon>Actinomycetes</taxon>
        <taxon>Micrococcales</taxon>
        <taxon>Micrococcaceae</taxon>
        <taxon>Zafaria</taxon>
    </lineage>
</organism>
<comment type="caution">
    <text evidence="2">The sequence shown here is derived from an EMBL/GenBank/DDBJ whole genome shotgun (WGS) entry which is preliminary data.</text>
</comment>
<dbReference type="Pfam" id="PF00583">
    <property type="entry name" value="Acetyltransf_1"/>
    <property type="match status" value="1"/>
</dbReference>